<gene>
    <name evidence="2" type="ORF">NCU00995</name>
</gene>
<evidence type="ECO:0000313" key="3">
    <source>
        <dbReference type="Proteomes" id="UP000001805"/>
    </source>
</evidence>
<evidence type="ECO:0000256" key="1">
    <source>
        <dbReference type="SAM" id="SignalP"/>
    </source>
</evidence>
<keyword evidence="1" id="KW-0732">Signal</keyword>
<dbReference type="HOGENOM" id="CLU_1845636_0_0_1"/>
<dbReference type="STRING" id="367110.Q7SD29"/>
<dbReference type="KEGG" id="ncr:NCU00995"/>
<dbReference type="AlphaFoldDB" id="Q7SD29"/>
<organism evidence="2 3">
    <name type="scientific">Neurospora crassa (strain ATCC 24698 / 74-OR23-1A / CBS 708.71 / DSM 1257 / FGSC 987)</name>
    <dbReference type="NCBI Taxonomy" id="367110"/>
    <lineage>
        <taxon>Eukaryota</taxon>
        <taxon>Fungi</taxon>
        <taxon>Dikarya</taxon>
        <taxon>Ascomycota</taxon>
        <taxon>Pezizomycotina</taxon>
        <taxon>Sordariomycetes</taxon>
        <taxon>Sordariomycetidae</taxon>
        <taxon>Sordariales</taxon>
        <taxon>Sordariaceae</taxon>
        <taxon>Neurospora</taxon>
    </lineage>
</organism>
<sequence length="139" mass="15382">MWSSVANKAIIAFGTAIMTATHVTAVNGDCQSQGQGNCQLQLTATAQYDWVHWQHATIYDYKCDVIGGKDVIVSGTAISSQLPYLVIIDSVIHVLGDISEIKFRYADYTWTGQFLCSAGRDKINRDTYLCIHAFPCNQK</sequence>
<dbReference type="RefSeq" id="XP_963905.1">
    <property type="nucleotide sequence ID" value="XM_958812.3"/>
</dbReference>
<dbReference type="EMBL" id="CM002236">
    <property type="protein sequence ID" value="EAA34669.1"/>
    <property type="molecule type" value="Genomic_DNA"/>
</dbReference>
<reference evidence="2 3" key="1">
    <citation type="journal article" date="2003" name="Nature">
        <title>The genome sequence of the filamentous fungus Neurospora crassa.</title>
        <authorList>
            <person name="Galagan J.E."/>
            <person name="Calvo S.E."/>
            <person name="Borkovich K.A."/>
            <person name="Selker E.U."/>
            <person name="Read N.D."/>
            <person name="Jaffe D."/>
            <person name="FitzHugh W."/>
            <person name="Ma L.J."/>
            <person name="Smirnov S."/>
            <person name="Purcell S."/>
            <person name="Rehman B."/>
            <person name="Elkins T."/>
            <person name="Engels R."/>
            <person name="Wang S."/>
            <person name="Nielsen C.B."/>
            <person name="Butler J."/>
            <person name="Endrizzi M."/>
            <person name="Qui D."/>
            <person name="Ianakiev P."/>
            <person name="Bell-Pedersen D."/>
            <person name="Nelson M.A."/>
            <person name="Werner-Washburne M."/>
            <person name="Selitrennikoff C.P."/>
            <person name="Kinsey J.A."/>
            <person name="Braun E.L."/>
            <person name="Zelter A."/>
            <person name="Schulte U."/>
            <person name="Kothe G.O."/>
            <person name="Jedd G."/>
            <person name="Mewes W."/>
            <person name="Staben C."/>
            <person name="Marcotte E."/>
            <person name="Greenberg D."/>
            <person name="Roy A."/>
            <person name="Foley K."/>
            <person name="Naylor J."/>
            <person name="Stange-Thomann N."/>
            <person name="Barrett R."/>
            <person name="Gnerre S."/>
            <person name="Kamal M."/>
            <person name="Kamvysselis M."/>
            <person name="Mauceli E."/>
            <person name="Bielke C."/>
            <person name="Rudd S."/>
            <person name="Frishman D."/>
            <person name="Krystofova S."/>
            <person name="Rasmussen C."/>
            <person name="Metzenberg R.L."/>
            <person name="Perkins D.D."/>
            <person name="Kroken S."/>
            <person name="Cogoni C."/>
            <person name="Macino G."/>
            <person name="Catcheside D."/>
            <person name="Li W."/>
            <person name="Pratt R.J."/>
            <person name="Osmani S.A."/>
            <person name="DeSouza C.P."/>
            <person name="Glass L."/>
            <person name="Orbach M.J."/>
            <person name="Berglund J.A."/>
            <person name="Voelker R."/>
            <person name="Yarden O."/>
            <person name="Plamann M."/>
            <person name="Seiler S."/>
            <person name="Dunlap J."/>
            <person name="Radford A."/>
            <person name="Aramayo R."/>
            <person name="Natvig D.O."/>
            <person name="Alex L.A."/>
            <person name="Mannhaupt G."/>
            <person name="Ebbole D.J."/>
            <person name="Freitag M."/>
            <person name="Paulsen I."/>
            <person name="Sachs M.S."/>
            <person name="Lander E.S."/>
            <person name="Nusbaum C."/>
            <person name="Birren B."/>
        </authorList>
    </citation>
    <scope>NUCLEOTIDE SEQUENCE [LARGE SCALE GENOMIC DNA]</scope>
    <source>
        <strain evidence="3">ATCC 24698 / 74-OR23-1A / CBS 708.71 / DSM 1257 / FGSC 987</strain>
    </source>
</reference>
<dbReference type="GeneID" id="3880054"/>
<keyword evidence="3" id="KW-1185">Reference proteome</keyword>
<dbReference type="VEuPathDB" id="FungiDB:NCU00995"/>
<feature type="chain" id="PRO_5004294466" evidence="1">
    <location>
        <begin position="26"/>
        <end position="139"/>
    </location>
</feature>
<evidence type="ECO:0000313" key="2">
    <source>
        <dbReference type="EMBL" id="EAA34669.1"/>
    </source>
</evidence>
<proteinExistence type="predicted"/>
<dbReference type="PaxDb" id="5141-EFNCRP00000000576"/>
<dbReference type="Proteomes" id="UP000001805">
    <property type="component" value="Chromosome 1, Linkage Group I"/>
</dbReference>
<dbReference type="InParanoid" id="Q7SD29"/>
<protein>
    <submittedName>
        <fullName evidence="2">Uncharacterized protein</fullName>
    </submittedName>
</protein>
<accession>Q7SD29</accession>
<feature type="signal peptide" evidence="1">
    <location>
        <begin position="1"/>
        <end position="25"/>
    </location>
</feature>
<name>Q7SD29_NEUCR</name>